<dbReference type="RefSeq" id="WP_212531181.1">
    <property type="nucleotide sequence ID" value="NZ_JAGSOG010000156.1"/>
</dbReference>
<gene>
    <name evidence="3" type="ORF">KDL01_25725</name>
</gene>
<organism evidence="3 4">
    <name type="scientific">Actinospica durhamensis</name>
    <dbReference type="NCBI Taxonomy" id="1508375"/>
    <lineage>
        <taxon>Bacteria</taxon>
        <taxon>Bacillati</taxon>
        <taxon>Actinomycetota</taxon>
        <taxon>Actinomycetes</taxon>
        <taxon>Catenulisporales</taxon>
        <taxon>Actinospicaceae</taxon>
        <taxon>Actinospica</taxon>
    </lineage>
</organism>
<dbReference type="PROSITE" id="PS50837">
    <property type="entry name" value="NACHT"/>
    <property type="match status" value="1"/>
</dbReference>
<evidence type="ECO:0000313" key="4">
    <source>
        <dbReference type="Proteomes" id="UP000675781"/>
    </source>
</evidence>
<name>A0A941ETE9_9ACTN</name>
<dbReference type="PANTHER" id="PTHR46844">
    <property type="entry name" value="SLR5058 PROTEIN"/>
    <property type="match status" value="1"/>
</dbReference>
<evidence type="ECO:0000259" key="2">
    <source>
        <dbReference type="PROSITE" id="PS50837"/>
    </source>
</evidence>
<dbReference type="Gene3D" id="3.40.50.300">
    <property type="entry name" value="P-loop containing nucleotide triphosphate hydrolases"/>
    <property type="match status" value="1"/>
</dbReference>
<accession>A0A941ETE9</accession>
<dbReference type="Pfam" id="PF05729">
    <property type="entry name" value="NACHT"/>
    <property type="match status" value="1"/>
</dbReference>
<reference evidence="3" key="1">
    <citation type="submission" date="2021-04" db="EMBL/GenBank/DDBJ databases">
        <title>Genome based classification of Actinospica acidithermotolerans sp. nov., an actinobacterium isolated from an Indonesian hot spring.</title>
        <authorList>
            <person name="Kusuma A.B."/>
            <person name="Putra K.E."/>
            <person name="Nafisah S."/>
            <person name="Loh J."/>
            <person name="Nouioui I."/>
            <person name="Goodfellow M."/>
        </authorList>
    </citation>
    <scope>NUCLEOTIDE SEQUENCE</scope>
    <source>
        <strain evidence="3">CSCA 57</strain>
    </source>
</reference>
<feature type="transmembrane region" description="Helical" evidence="1">
    <location>
        <begin position="721"/>
        <end position="741"/>
    </location>
</feature>
<keyword evidence="4" id="KW-1185">Reference proteome</keyword>
<keyword evidence="1" id="KW-0812">Transmembrane</keyword>
<keyword evidence="1" id="KW-0472">Membrane</keyword>
<proteinExistence type="predicted"/>
<dbReference type="PANTHER" id="PTHR46844:SF1">
    <property type="entry name" value="SLR5058 PROTEIN"/>
    <property type="match status" value="1"/>
</dbReference>
<dbReference type="SUPFAM" id="SSF52540">
    <property type="entry name" value="P-loop containing nucleoside triphosphate hydrolases"/>
    <property type="match status" value="1"/>
</dbReference>
<keyword evidence="1" id="KW-1133">Transmembrane helix</keyword>
<dbReference type="InterPro" id="IPR007111">
    <property type="entry name" value="NACHT_NTPase"/>
</dbReference>
<feature type="domain" description="NACHT" evidence="2">
    <location>
        <begin position="94"/>
        <end position="230"/>
    </location>
</feature>
<dbReference type="AlphaFoldDB" id="A0A941ETE9"/>
<sequence>MLGIVVTILVALVTPVRRTLIRFVDWISFRLGIPARRYRRGFNERYRLLENVYLNKKERLDLGGTYVALSAVGGTADPQNRTIATTVLAERDNRRLIITGAPGSGKSTLLKAYAVGTTRSGKRLEGSADLLKIDHSKEIPFFVQLRRVAGTVWDHLVEEILVSDFGFQKPQAEKFLRRLLDRSRCLILLDGLDEVPDERYQEVRGAILHFIGDQNPDRSTANARTVLTCRRQNFKPEEWTTFSDVEHVLTPMQNSEILSYLKNRRADFTERGLTPERFFTAIESSATFDLHRTPLVLTMSIGLYLERQIDAVPNSISALYEAMIRTMLDRHKFIPEGRPVNVFTQDDKERFLQSFALAMAERRHVFQDFSAEELLAVATRLAPHLGRVRPDQAQALVDEIVNRSGLLSQIAPGFYTFAHRSIQEYLIAAQLRDREPNGVDRLLARTFDHEWQQVVLFFAAGHTAVVEEFVAKLYLLDRELAIRCLANVATQNVNVMAQRMLTEFTQETLAATDFDAAVPTRLAAILYACRAVPEPVRDVAVACADQLLHRIEVAQFASVVGGDDNLLRVLRELVATNATKVASLVPELAESIPDDPRLVPVLWRCLNVLDHEAFPDECRRLISRLMVMAMEASCFEELEDQPRLRSAAITDGLRRRAYPFVDALQVAESNLVTLLAWAELMDVVPEKKNLFLQAKGAGPRYFDNLERDNRRTIRFGFHRPALVFSTLVSAVSTCVVIWTATRRPHAFLEPYGWWNVVLVTLATVIGGGLTIVVIFYLPHFKVADDDPGQPGLWVGVLSIEAMPDIVLFLIAFGLFPGTISLSLVELLRQSIWVFLVVASAAVFFGYGIFITRVFRSDAVYTFNKRNRFVDAYTDPSSAHWLSSVPAAEHTPEVSVPSPAES</sequence>
<feature type="transmembrane region" description="Helical" evidence="1">
    <location>
        <begin position="805"/>
        <end position="824"/>
    </location>
</feature>
<feature type="transmembrane region" description="Helical" evidence="1">
    <location>
        <begin position="831"/>
        <end position="854"/>
    </location>
</feature>
<dbReference type="Proteomes" id="UP000675781">
    <property type="component" value="Unassembled WGS sequence"/>
</dbReference>
<dbReference type="InterPro" id="IPR027417">
    <property type="entry name" value="P-loop_NTPase"/>
</dbReference>
<comment type="caution">
    <text evidence="3">The sequence shown here is derived from an EMBL/GenBank/DDBJ whole genome shotgun (WGS) entry which is preliminary data.</text>
</comment>
<evidence type="ECO:0000313" key="3">
    <source>
        <dbReference type="EMBL" id="MBR7836706.1"/>
    </source>
</evidence>
<dbReference type="InterPro" id="IPR003593">
    <property type="entry name" value="AAA+_ATPase"/>
</dbReference>
<evidence type="ECO:0000256" key="1">
    <source>
        <dbReference type="SAM" id="Phobius"/>
    </source>
</evidence>
<dbReference type="EMBL" id="JAGSOG010000156">
    <property type="protein sequence ID" value="MBR7836706.1"/>
    <property type="molecule type" value="Genomic_DNA"/>
</dbReference>
<protein>
    <submittedName>
        <fullName evidence="3">NACHT domain-containing protein</fullName>
    </submittedName>
</protein>
<feature type="transmembrane region" description="Helical" evidence="1">
    <location>
        <begin position="753"/>
        <end position="777"/>
    </location>
</feature>
<dbReference type="SMART" id="SM00382">
    <property type="entry name" value="AAA"/>
    <property type="match status" value="1"/>
</dbReference>